<keyword evidence="2" id="KW-1185">Reference proteome</keyword>
<dbReference type="KEGG" id="daur:Daura_36475"/>
<name>A0A9Q9IBL1_9ACTN</name>
<evidence type="ECO:0008006" key="3">
    <source>
        <dbReference type="Google" id="ProtNLM"/>
    </source>
</evidence>
<protein>
    <recommendedName>
        <fullName evidence="3">Tetratricopeptide repeat protein</fullName>
    </recommendedName>
</protein>
<proteinExistence type="predicted"/>
<dbReference type="RefSeq" id="WP_033367536.1">
    <property type="nucleotide sequence ID" value="NZ_CP073767.1"/>
</dbReference>
<dbReference type="InterPro" id="IPR011990">
    <property type="entry name" value="TPR-like_helical_dom_sf"/>
</dbReference>
<dbReference type="SUPFAM" id="SSF48452">
    <property type="entry name" value="TPR-like"/>
    <property type="match status" value="2"/>
</dbReference>
<evidence type="ECO:0000313" key="1">
    <source>
        <dbReference type="EMBL" id="UWZ52146.1"/>
    </source>
</evidence>
<dbReference type="EMBL" id="CP073767">
    <property type="protein sequence ID" value="UWZ52146.1"/>
    <property type="molecule type" value="Genomic_DNA"/>
</dbReference>
<dbReference type="AlphaFoldDB" id="A0A9Q9IBL1"/>
<dbReference type="OrthoDB" id="5477158at2"/>
<dbReference type="Gene3D" id="1.25.40.10">
    <property type="entry name" value="Tetratricopeptide repeat domain"/>
    <property type="match status" value="3"/>
</dbReference>
<evidence type="ECO:0000313" key="2">
    <source>
        <dbReference type="Proteomes" id="UP001058003"/>
    </source>
</evidence>
<reference evidence="1" key="1">
    <citation type="submission" date="2021-04" db="EMBL/GenBank/DDBJ databases">
        <title>Dactylosporangium aurantiacum NRRL B-8018 full assembly.</title>
        <authorList>
            <person name="Hartkoorn R.C."/>
            <person name="Beaudoing E."/>
            <person name="Hot D."/>
        </authorList>
    </citation>
    <scope>NUCLEOTIDE SEQUENCE</scope>
    <source>
        <strain evidence="1">NRRL B-8018</strain>
    </source>
</reference>
<gene>
    <name evidence="1" type="ORF">Daura_36475</name>
</gene>
<accession>A0A9Q9IBL1</accession>
<dbReference type="Proteomes" id="UP001058003">
    <property type="component" value="Chromosome"/>
</dbReference>
<sequence>MRIRIVLGVVLAAALLLGVGAVAGRPTGGAPTAAPAAADRPQGTSRLAVTIAAHQERLRTVPGDWTAWAALGEAYLEQARAGADPAYYPKAEGALRQSLRVRPDGNAAALTGLGALANARHDFAAAKTLAEQALAVNAWSDTAYGVLADAETQLGHPDAATAAVQRMLDLRPGLASYTRGSYDLEQHGRRTEAAALMRLALDSATEPADVAFCHQHLGSLAWAAGDLATAGRHVTLGLAADPGTVGLWQLKAKLDTAAGDLTAALADLDRVVARTPTVDALLDQARLLRVAGRDPAPSLDLARAAHRLFTANGGTDDLGAAALALAAGDAATAARLAVAEWDRRQFAEVADLAAWALLAAGDPAAALPFARRANALGQVDATLAYHYGMVAHAAGDRDTARLQLRLALALNPKFSPVDAPEAARTLATLES</sequence>
<organism evidence="1 2">
    <name type="scientific">Dactylosporangium aurantiacum</name>
    <dbReference type="NCBI Taxonomy" id="35754"/>
    <lineage>
        <taxon>Bacteria</taxon>
        <taxon>Bacillati</taxon>
        <taxon>Actinomycetota</taxon>
        <taxon>Actinomycetes</taxon>
        <taxon>Micromonosporales</taxon>
        <taxon>Micromonosporaceae</taxon>
        <taxon>Dactylosporangium</taxon>
    </lineage>
</organism>